<keyword evidence="2" id="KW-0067">ATP-binding</keyword>
<dbReference type="GO" id="GO:0006003">
    <property type="term" value="P:fructose 2,6-bisphosphate metabolic process"/>
    <property type="evidence" value="ECO:0007669"/>
    <property type="project" value="InterPro"/>
</dbReference>
<comment type="caution">
    <text evidence="4">The sequence shown here is derived from an EMBL/GenBank/DDBJ whole genome shotgun (WGS) entry which is preliminary data.</text>
</comment>
<gene>
    <name evidence="4" type="ORF">H9874_05030</name>
</gene>
<evidence type="ECO:0000259" key="3">
    <source>
        <dbReference type="Pfam" id="PF01591"/>
    </source>
</evidence>
<dbReference type="PROSITE" id="PS00175">
    <property type="entry name" value="PG_MUTASE"/>
    <property type="match status" value="1"/>
</dbReference>
<dbReference type="GO" id="GO:0005524">
    <property type="term" value="F:ATP binding"/>
    <property type="evidence" value="ECO:0007669"/>
    <property type="project" value="UniProtKB-KW"/>
</dbReference>
<dbReference type="PRINTS" id="PR00991">
    <property type="entry name" value="6PFRUCTKNASE"/>
</dbReference>
<reference evidence="4" key="2">
    <citation type="submission" date="2021-04" db="EMBL/GenBank/DDBJ databases">
        <authorList>
            <person name="Gilroy R."/>
        </authorList>
    </citation>
    <scope>NUCLEOTIDE SEQUENCE</scope>
    <source>
        <strain evidence="4">ChiSxjej5B17-1746</strain>
    </source>
</reference>
<evidence type="ECO:0000256" key="2">
    <source>
        <dbReference type="ARBA" id="ARBA00022840"/>
    </source>
</evidence>
<dbReference type="InterPro" id="IPR001345">
    <property type="entry name" value="PG/BPGM_mutase_AS"/>
</dbReference>
<evidence type="ECO:0000313" key="4">
    <source>
        <dbReference type="EMBL" id="HIW78494.1"/>
    </source>
</evidence>
<evidence type="ECO:0000313" key="5">
    <source>
        <dbReference type="Proteomes" id="UP000824264"/>
    </source>
</evidence>
<dbReference type="PANTHER" id="PTHR10606">
    <property type="entry name" value="6-PHOSPHOFRUCTO-2-KINASE/FRUCTOSE-2,6-BISPHOSPHATASE"/>
    <property type="match status" value="1"/>
</dbReference>
<dbReference type="Gene3D" id="3.40.50.300">
    <property type="entry name" value="P-loop containing nucleotide triphosphate hydrolases"/>
    <property type="match status" value="1"/>
</dbReference>
<keyword evidence="1" id="KW-0547">Nucleotide-binding</keyword>
<evidence type="ECO:0000256" key="1">
    <source>
        <dbReference type="ARBA" id="ARBA00022741"/>
    </source>
</evidence>
<dbReference type="Pfam" id="PF00300">
    <property type="entry name" value="His_Phos_1"/>
    <property type="match status" value="1"/>
</dbReference>
<dbReference type="Proteomes" id="UP000824264">
    <property type="component" value="Unassembled WGS sequence"/>
</dbReference>
<dbReference type="GO" id="GO:0005829">
    <property type="term" value="C:cytosol"/>
    <property type="evidence" value="ECO:0007669"/>
    <property type="project" value="TreeGrafter"/>
</dbReference>
<dbReference type="EMBL" id="DXGI01000180">
    <property type="protein sequence ID" value="HIW78494.1"/>
    <property type="molecule type" value="Genomic_DNA"/>
</dbReference>
<dbReference type="Pfam" id="PF01591">
    <property type="entry name" value="6PF2K"/>
    <property type="match status" value="1"/>
</dbReference>
<dbReference type="InterPro" id="IPR013078">
    <property type="entry name" value="His_Pase_superF_clade-1"/>
</dbReference>
<organism evidence="4 5">
    <name type="scientific">Candidatus Bilophila faecipullorum</name>
    <dbReference type="NCBI Taxonomy" id="2838482"/>
    <lineage>
        <taxon>Bacteria</taxon>
        <taxon>Pseudomonadati</taxon>
        <taxon>Thermodesulfobacteriota</taxon>
        <taxon>Desulfovibrionia</taxon>
        <taxon>Desulfovibrionales</taxon>
        <taxon>Desulfovibrionaceae</taxon>
        <taxon>Bilophila</taxon>
    </lineage>
</organism>
<feature type="domain" description="6-phosphofructo-2-kinase" evidence="3">
    <location>
        <begin position="2"/>
        <end position="167"/>
    </location>
</feature>
<dbReference type="InterPro" id="IPR029033">
    <property type="entry name" value="His_PPase_superfam"/>
</dbReference>
<dbReference type="GO" id="GO:0004331">
    <property type="term" value="F:fructose-2,6-bisphosphate 2-phosphatase activity"/>
    <property type="evidence" value="ECO:0007669"/>
    <property type="project" value="TreeGrafter"/>
</dbReference>
<dbReference type="GO" id="GO:0003873">
    <property type="term" value="F:6-phosphofructo-2-kinase activity"/>
    <property type="evidence" value="ECO:0007669"/>
    <property type="project" value="InterPro"/>
</dbReference>
<sequence length="400" mass="45919">MKLYVAMVGLPARGKSTLAKRIRSGLEQQGIHAAIFNNGELRRMLFGPESGSAEFFNPDNQRARRLREQITRQNMERARAWLDEGGDVAIIDATNGTVEQRTELSATLQDRPILFVECVNDDPLLLDASIQRKTRLPEFANMTQQEALDNFRRRLAYYESVYTSVRKERCWIRVDAVDSCIQDEAPSNDLPYYAAIRDIISSRWVQDLYLVRHGETEYNLEGRLGGDPPLTAKGMEQAEKLAAHFEGIELPYIFTSTKLRSASTARPLMPSRPNTILRPMSEFDEINAGDCEGMRYSDIRDMKPLEYEARARNKYGYIYPNGESYAMLKDRVARGLRRALFIAGEGTLMIVGHQAINRTILSLFLFQRAGDVPYTYIPQNQYYHITITQRRKLFEMVRYA</sequence>
<protein>
    <submittedName>
        <fullName evidence="4">6-phosphofructo-2-kinase/fructose-2, 6-bisphosphatase</fullName>
    </submittedName>
</protein>
<proteinExistence type="predicted"/>
<dbReference type="PANTHER" id="PTHR10606:SF44">
    <property type="entry name" value="6-PHOSPHOFRUCTO 2-KINASE_FRUCTOSE 2,6-BISPHOSPHATASE LONG FORM"/>
    <property type="match status" value="1"/>
</dbReference>
<accession>A0A9D1U8D3</accession>
<dbReference type="AlphaFoldDB" id="A0A9D1U8D3"/>
<dbReference type="SUPFAM" id="SSF52540">
    <property type="entry name" value="P-loop containing nucleoside triphosphate hydrolases"/>
    <property type="match status" value="1"/>
</dbReference>
<dbReference type="SMART" id="SM00855">
    <property type="entry name" value="PGAM"/>
    <property type="match status" value="1"/>
</dbReference>
<dbReference type="PIRSF" id="PIRSF000709">
    <property type="entry name" value="6PFK_2-Ptase"/>
    <property type="match status" value="1"/>
</dbReference>
<dbReference type="InterPro" id="IPR003094">
    <property type="entry name" value="6Pfruct_kin"/>
</dbReference>
<dbReference type="SUPFAM" id="SSF53254">
    <property type="entry name" value="Phosphoglycerate mutase-like"/>
    <property type="match status" value="1"/>
</dbReference>
<dbReference type="InterPro" id="IPR027417">
    <property type="entry name" value="P-loop_NTPase"/>
</dbReference>
<dbReference type="Gene3D" id="3.40.50.1240">
    <property type="entry name" value="Phosphoglycerate mutase-like"/>
    <property type="match status" value="1"/>
</dbReference>
<reference evidence="4" key="1">
    <citation type="journal article" date="2021" name="PeerJ">
        <title>Extensive microbial diversity within the chicken gut microbiome revealed by metagenomics and culture.</title>
        <authorList>
            <person name="Gilroy R."/>
            <person name="Ravi A."/>
            <person name="Getino M."/>
            <person name="Pursley I."/>
            <person name="Horton D.L."/>
            <person name="Alikhan N.F."/>
            <person name="Baker D."/>
            <person name="Gharbi K."/>
            <person name="Hall N."/>
            <person name="Watson M."/>
            <person name="Adriaenssens E.M."/>
            <person name="Foster-Nyarko E."/>
            <person name="Jarju S."/>
            <person name="Secka A."/>
            <person name="Antonio M."/>
            <person name="Oren A."/>
            <person name="Chaudhuri R.R."/>
            <person name="La Ragione R."/>
            <person name="Hildebrand F."/>
            <person name="Pallen M.J."/>
        </authorList>
    </citation>
    <scope>NUCLEOTIDE SEQUENCE</scope>
    <source>
        <strain evidence="4">ChiSxjej5B17-1746</strain>
    </source>
</reference>
<name>A0A9D1U8D3_9BACT</name>
<dbReference type="CDD" id="cd07067">
    <property type="entry name" value="HP_PGM_like"/>
    <property type="match status" value="1"/>
</dbReference>
<dbReference type="GO" id="GO:0006000">
    <property type="term" value="P:fructose metabolic process"/>
    <property type="evidence" value="ECO:0007669"/>
    <property type="project" value="InterPro"/>
</dbReference>
<dbReference type="InterPro" id="IPR013079">
    <property type="entry name" value="6Phosfructo_kin"/>
</dbReference>